<feature type="region of interest" description="Disordered" evidence="1">
    <location>
        <begin position="147"/>
        <end position="196"/>
    </location>
</feature>
<dbReference type="Gene3D" id="1.10.287.110">
    <property type="entry name" value="DnaJ domain"/>
    <property type="match status" value="1"/>
</dbReference>
<reference evidence="3 4" key="1">
    <citation type="submission" date="2008-07" db="EMBL/GenBank/DDBJ databases">
        <authorList>
            <person name="El-Sayed N."/>
            <person name="Caler E."/>
            <person name="Inman J."/>
            <person name="Amedeo P."/>
            <person name="Hass B."/>
            <person name="Wortman J."/>
        </authorList>
    </citation>
    <scope>NUCLEOTIDE SEQUENCE [LARGE SCALE GENOMIC DNA]</scope>
    <source>
        <strain evidence="4">ATCC 50983 / TXsc</strain>
    </source>
</reference>
<dbReference type="Pfam" id="PF00226">
    <property type="entry name" value="DnaJ"/>
    <property type="match status" value="1"/>
</dbReference>
<evidence type="ECO:0000313" key="3">
    <source>
        <dbReference type="EMBL" id="EER20465.1"/>
    </source>
</evidence>
<dbReference type="Proteomes" id="UP000007800">
    <property type="component" value="Unassembled WGS sequence"/>
</dbReference>
<dbReference type="RefSeq" id="XP_002788669.1">
    <property type="nucleotide sequence ID" value="XM_002788623.1"/>
</dbReference>
<feature type="domain" description="J" evidence="2">
    <location>
        <begin position="1"/>
        <end position="60"/>
    </location>
</feature>
<feature type="region of interest" description="Disordered" evidence="1">
    <location>
        <begin position="75"/>
        <end position="109"/>
    </location>
</feature>
<sequence>MTSDKPLAFPPIPLPGVLAYAAADPLRLCLKYHPDKGGAHATDQFHRIKIAYDTLSDPKQKVKALAGGTLIEAAKSPSNNSSSKWRKRSNDELLRSVSPPSDEAAMGDGNLESMSITKLKCIAKARAIDIATCIEKADIINAIRKGLEETSASGTAGGDEEKDEARPMGSSVAARGGAGDDDPTLHKEGNSSRIGQ</sequence>
<keyword evidence="4" id="KW-1185">Reference proteome</keyword>
<dbReference type="SUPFAM" id="SSF46565">
    <property type="entry name" value="Chaperone J-domain"/>
    <property type="match status" value="1"/>
</dbReference>
<dbReference type="CDD" id="cd06257">
    <property type="entry name" value="DnaJ"/>
    <property type="match status" value="1"/>
</dbReference>
<dbReference type="EMBL" id="GG670562">
    <property type="protein sequence ID" value="EER20465.1"/>
    <property type="molecule type" value="Genomic_DNA"/>
</dbReference>
<accession>C5K543</accession>
<protein>
    <recommendedName>
        <fullName evidence="2">J domain-containing protein</fullName>
    </recommendedName>
</protein>
<dbReference type="InterPro" id="IPR001623">
    <property type="entry name" value="DnaJ_domain"/>
</dbReference>
<name>C5K543_PERM5</name>
<evidence type="ECO:0000259" key="2">
    <source>
        <dbReference type="PROSITE" id="PS50076"/>
    </source>
</evidence>
<gene>
    <name evidence="3" type="ORF">Pmar_PMAR010208</name>
</gene>
<evidence type="ECO:0000256" key="1">
    <source>
        <dbReference type="SAM" id="MobiDB-lite"/>
    </source>
</evidence>
<dbReference type="PROSITE" id="PS50076">
    <property type="entry name" value="DNAJ_2"/>
    <property type="match status" value="1"/>
</dbReference>
<dbReference type="OrthoDB" id="10250354at2759"/>
<proteinExistence type="predicted"/>
<dbReference type="InParanoid" id="C5K543"/>
<dbReference type="AlphaFoldDB" id="C5K543"/>
<dbReference type="InterPro" id="IPR036869">
    <property type="entry name" value="J_dom_sf"/>
</dbReference>
<dbReference type="GeneID" id="9054016"/>
<evidence type="ECO:0000313" key="4">
    <source>
        <dbReference type="Proteomes" id="UP000007800"/>
    </source>
</evidence>
<organism evidence="4">
    <name type="scientific">Perkinsus marinus (strain ATCC 50983 / TXsc)</name>
    <dbReference type="NCBI Taxonomy" id="423536"/>
    <lineage>
        <taxon>Eukaryota</taxon>
        <taxon>Sar</taxon>
        <taxon>Alveolata</taxon>
        <taxon>Perkinsozoa</taxon>
        <taxon>Perkinsea</taxon>
        <taxon>Perkinsida</taxon>
        <taxon>Perkinsidae</taxon>
        <taxon>Perkinsus</taxon>
    </lineage>
</organism>